<organism evidence="5 6">
    <name type="scientific">Cellulosilyticum lentocellum (strain ATCC 49066 / DSM 5427 / NCIMB 11756 / RHM5)</name>
    <name type="common">Clostridium lentocellum</name>
    <dbReference type="NCBI Taxonomy" id="642492"/>
    <lineage>
        <taxon>Bacteria</taxon>
        <taxon>Bacillati</taxon>
        <taxon>Bacillota</taxon>
        <taxon>Clostridia</taxon>
        <taxon>Lachnospirales</taxon>
        <taxon>Cellulosilyticaceae</taxon>
        <taxon>Cellulosilyticum</taxon>
    </lineage>
</organism>
<dbReference type="Gene3D" id="3.40.630.30">
    <property type="match status" value="1"/>
</dbReference>
<dbReference type="Pfam" id="PF13302">
    <property type="entry name" value="Acetyltransf_3"/>
    <property type="match status" value="1"/>
</dbReference>
<dbReference type="EMBL" id="CP002582">
    <property type="protein sequence ID" value="ADZ84895.1"/>
    <property type="molecule type" value="Genomic_DNA"/>
</dbReference>
<dbReference type="PANTHER" id="PTHR43792">
    <property type="entry name" value="GNAT FAMILY, PUTATIVE (AFU_ORTHOLOGUE AFUA_3G00765)-RELATED-RELATED"/>
    <property type="match status" value="1"/>
</dbReference>
<evidence type="ECO:0000313" key="6">
    <source>
        <dbReference type="Proteomes" id="UP000008467"/>
    </source>
</evidence>
<sequence length="178" mass="20678">MSPISIHLLENRHFDELFEFEIQNRAFFENMGFGRANNYYDKKQFELIQEEIIQEQAQGKHFMYLVKDKIGVIVGRVNLIDVVRSNLNKAEIGYRIGAAYQSKGYGTKAVSLAIEQAKKVHQLERLEAGTSPYNIGSQIVLIKNGFQFTDRKKQSIYHNGRWEDSILFEKVLDEMLIK</sequence>
<evidence type="ECO:0000256" key="1">
    <source>
        <dbReference type="ARBA" id="ARBA00022679"/>
    </source>
</evidence>
<dbReference type="eggNOG" id="COG1670">
    <property type="taxonomic scope" value="Bacteria"/>
</dbReference>
<dbReference type="KEGG" id="cle:Clole_3201"/>
<protein>
    <submittedName>
        <fullName evidence="5">GCN5-related N-acetyltransferase</fullName>
    </submittedName>
</protein>
<dbReference type="RefSeq" id="WP_013658173.1">
    <property type="nucleotide sequence ID" value="NC_015275.1"/>
</dbReference>
<keyword evidence="2" id="KW-0012">Acyltransferase</keyword>
<dbReference type="GO" id="GO:0008999">
    <property type="term" value="F:protein-N-terminal-alanine acetyltransferase activity"/>
    <property type="evidence" value="ECO:0007669"/>
    <property type="project" value="TreeGrafter"/>
</dbReference>
<dbReference type="STRING" id="642492.Clole_3201"/>
<name>F2JPW0_CELLD</name>
<dbReference type="GO" id="GO:0005737">
    <property type="term" value="C:cytoplasm"/>
    <property type="evidence" value="ECO:0007669"/>
    <property type="project" value="TreeGrafter"/>
</dbReference>
<evidence type="ECO:0000313" key="5">
    <source>
        <dbReference type="EMBL" id="ADZ84895.1"/>
    </source>
</evidence>
<dbReference type="HOGENOM" id="CLU_013985_40_2_9"/>
<evidence type="ECO:0000259" key="4">
    <source>
        <dbReference type="PROSITE" id="PS51186"/>
    </source>
</evidence>
<dbReference type="PANTHER" id="PTHR43792:SF8">
    <property type="entry name" value="[RIBOSOMAL PROTEIN US5]-ALANINE N-ACETYLTRANSFERASE"/>
    <property type="match status" value="1"/>
</dbReference>
<feature type="domain" description="N-acetyltransferase" evidence="4">
    <location>
        <begin position="6"/>
        <end position="173"/>
    </location>
</feature>
<evidence type="ECO:0000256" key="2">
    <source>
        <dbReference type="ARBA" id="ARBA00023315"/>
    </source>
</evidence>
<dbReference type="InterPro" id="IPR000182">
    <property type="entry name" value="GNAT_dom"/>
</dbReference>
<dbReference type="InterPro" id="IPR051531">
    <property type="entry name" value="N-acetyltransferase"/>
</dbReference>
<dbReference type="InterPro" id="IPR016181">
    <property type="entry name" value="Acyl_CoA_acyltransferase"/>
</dbReference>
<gene>
    <name evidence="5" type="ordered locus">Clole_3201</name>
</gene>
<dbReference type="AlphaFoldDB" id="F2JPW0"/>
<keyword evidence="6" id="KW-1185">Reference proteome</keyword>
<proteinExistence type="inferred from homology"/>
<comment type="similarity">
    <text evidence="3">Belongs to the acetyltransferase family. RimJ subfamily.</text>
</comment>
<dbReference type="Proteomes" id="UP000008467">
    <property type="component" value="Chromosome"/>
</dbReference>
<accession>F2JPW0</accession>
<keyword evidence="1 5" id="KW-0808">Transferase</keyword>
<dbReference type="PROSITE" id="PS51186">
    <property type="entry name" value="GNAT"/>
    <property type="match status" value="1"/>
</dbReference>
<evidence type="ECO:0000256" key="3">
    <source>
        <dbReference type="ARBA" id="ARBA00038502"/>
    </source>
</evidence>
<reference evidence="5" key="1">
    <citation type="journal article" date="2011" name="J. Bacteriol.">
        <title>Complete genome sequence of the cellulose-degrading bacterium Cellulosilyticum lentocellum.</title>
        <authorList>
            <consortium name="US DOE Joint Genome Institute"/>
            <person name="Miller D.A."/>
            <person name="Suen G."/>
            <person name="Bruce D."/>
            <person name="Copeland A."/>
            <person name="Cheng J.F."/>
            <person name="Detter C."/>
            <person name="Goodwin L.A."/>
            <person name="Han C.S."/>
            <person name="Hauser L.J."/>
            <person name="Land M.L."/>
            <person name="Lapidus A."/>
            <person name="Lucas S."/>
            <person name="Meincke L."/>
            <person name="Pitluck S."/>
            <person name="Tapia R."/>
            <person name="Teshima H."/>
            <person name="Woyke T."/>
            <person name="Fox B.G."/>
            <person name="Angert E.R."/>
            <person name="Currie C.R."/>
        </authorList>
    </citation>
    <scope>NUCLEOTIDE SEQUENCE [LARGE SCALE GENOMIC DNA]</scope>
    <source>
        <strain evidence="5">DSM 5427</strain>
    </source>
</reference>
<dbReference type="SUPFAM" id="SSF55729">
    <property type="entry name" value="Acyl-CoA N-acyltransferases (Nat)"/>
    <property type="match status" value="1"/>
</dbReference>